<dbReference type="KEGG" id="sbz:A464_3160"/>
<reference evidence="2 3" key="1">
    <citation type="submission" date="2013-07" db="EMBL/GenBank/DDBJ databases">
        <title>Genome sequence of Salmonella bongori N268-08 - a rare clinical isolate.</title>
        <authorList>
            <person name="Marti R."/>
            <person name="Hagens S."/>
            <person name="Loessner M.J."/>
            <person name="Klumpp J."/>
        </authorList>
    </citation>
    <scope>NUCLEOTIDE SEQUENCE [LARGE SCALE GENOMIC DNA]</scope>
    <source>
        <strain evidence="2 3">N268-08</strain>
    </source>
</reference>
<proteinExistence type="predicted"/>
<protein>
    <submittedName>
        <fullName evidence="2">Uncharacterized protein</fullName>
    </submittedName>
</protein>
<accession>S5N0F2</accession>
<keyword evidence="1" id="KW-0812">Transmembrane</keyword>
<evidence type="ECO:0000313" key="3">
    <source>
        <dbReference type="Proteomes" id="UP000015042"/>
    </source>
</evidence>
<sequence length="44" mass="4874">MILYLVNGNVINTGSAIDISKKILLQLIMLITILFLSLENNQAN</sequence>
<organism evidence="2 3">
    <name type="scientific">Salmonella bongori N268-08</name>
    <dbReference type="NCBI Taxonomy" id="1197719"/>
    <lineage>
        <taxon>Bacteria</taxon>
        <taxon>Pseudomonadati</taxon>
        <taxon>Pseudomonadota</taxon>
        <taxon>Gammaproteobacteria</taxon>
        <taxon>Enterobacterales</taxon>
        <taxon>Enterobacteriaceae</taxon>
        <taxon>Salmonella</taxon>
    </lineage>
</organism>
<dbReference type="PATRIC" id="fig|1197719.3.peg.3152"/>
<keyword evidence="1" id="KW-0472">Membrane</keyword>
<dbReference type="Proteomes" id="UP000015042">
    <property type="component" value="Chromosome"/>
</dbReference>
<dbReference type="HOGENOM" id="CLU_3221705_0_0_6"/>
<dbReference type="AlphaFoldDB" id="S5N0F2"/>
<feature type="transmembrane region" description="Helical" evidence="1">
    <location>
        <begin position="23"/>
        <end position="38"/>
    </location>
</feature>
<evidence type="ECO:0000256" key="1">
    <source>
        <dbReference type="SAM" id="Phobius"/>
    </source>
</evidence>
<gene>
    <name evidence="2" type="ORF">A464_3160</name>
</gene>
<name>S5N0F2_SALBN</name>
<keyword evidence="1" id="KW-1133">Transmembrane helix</keyword>
<evidence type="ECO:0000313" key="2">
    <source>
        <dbReference type="EMBL" id="AGR60344.1"/>
    </source>
</evidence>
<dbReference type="EMBL" id="CP006608">
    <property type="protein sequence ID" value="AGR60344.1"/>
    <property type="molecule type" value="Genomic_DNA"/>
</dbReference>